<dbReference type="InterPro" id="IPR015927">
    <property type="entry name" value="Peptidase_S24_S26A/B/C"/>
</dbReference>
<evidence type="ECO:0000259" key="1">
    <source>
        <dbReference type="Pfam" id="PF00717"/>
    </source>
</evidence>
<dbReference type="SUPFAM" id="SSF51306">
    <property type="entry name" value="LexA/Signal peptidase"/>
    <property type="match status" value="1"/>
</dbReference>
<sequence length="220" mass="24944">MDKFEKRRRRLQQLRDEFCNGKIVELARRIEREPSYVSRMLYAENKAGRKRIADEMMEVIEQAFNLPRGWMDGLISEGCRLSTANNPPQVQQFPLLSWEQAANWPNPQHISVEELEWYDSGTPVIGDAFWLKMHGDSMTSSVGLSIPEGMLILFDSEKKAVIDSLVLAKMANSGEVTFKKLISDAGFWYLKALNPAFPLIPLGDACSVIAVAIEARIYFA</sequence>
<evidence type="ECO:0000313" key="2">
    <source>
        <dbReference type="EMBL" id="OON39766.1"/>
    </source>
</evidence>
<dbReference type="InterPro" id="IPR050077">
    <property type="entry name" value="LexA_repressor"/>
</dbReference>
<reference evidence="2 3" key="1">
    <citation type="submission" date="2016-12" db="EMBL/GenBank/DDBJ databases">
        <title>Izhakiella australiana sp. nov. of genus Izhakiella isolated from Australian desert.</title>
        <authorList>
            <person name="Ji M."/>
        </authorList>
    </citation>
    <scope>NUCLEOTIDE SEQUENCE [LARGE SCALE GENOMIC DNA]</scope>
    <source>
        <strain evidence="2 3">D4N98</strain>
    </source>
</reference>
<organism evidence="2 3">
    <name type="scientific">Izhakiella australiensis</name>
    <dbReference type="NCBI Taxonomy" id="1926881"/>
    <lineage>
        <taxon>Bacteria</taxon>
        <taxon>Pseudomonadati</taxon>
        <taxon>Pseudomonadota</taxon>
        <taxon>Gammaproteobacteria</taxon>
        <taxon>Enterobacterales</taxon>
        <taxon>Erwiniaceae</taxon>
        <taxon>Izhakiella</taxon>
    </lineage>
</organism>
<dbReference type="InterPro" id="IPR036286">
    <property type="entry name" value="LexA/Signal_pep-like_sf"/>
</dbReference>
<proteinExistence type="predicted"/>
<comment type="caution">
    <text evidence="2">The sequence shown here is derived from an EMBL/GenBank/DDBJ whole genome shotgun (WGS) entry which is preliminary data.</text>
</comment>
<dbReference type="EMBL" id="MRUL01000007">
    <property type="protein sequence ID" value="OON39766.1"/>
    <property type="molecule type" value="Genomic_DNA"/>
</dbReference>
<gene>
    <name evidence="2" type="ORF">BTJ39_12070</name>
</gene>
<dbReference type="Proteomes" id="UP000190667">
    <property type="component" value="Unassembled WGS sequence"/>
</dbReference>
<dbReference type="Gene3D" id="2.10.109.10">
    <property type="entry name" value="Umud Fragment, subunit A"/>
    <property type="match status" value="1"/>
</dbReference>
<dbReference type="Pfam" id="PF00717">
    <property type="entry name" value="Peptidase_S24"/>
    <property type="match status" value="1"/>
</dbReference>
<dbReference type="PANTHER" id="PTHR33516:SF2">
    <property type="entry name" value="LEXA REPRESSOR-RELATED"/>
    <property type="match status" value="1"/>
</dbReference>
<dbReference type="InterPro" id="IPR039418">
    <property type="entry name" value="LexA-like"/>
</dbReference>
<dbReference type="STRING" id="1926881.BTJ39_12070"/>
<dbReference type="AlphaFoldDB" id="A0A1S8YLY7"/>
<dbReference type="RefSeq" id="WP_139356342.1">
    <property type="nucleotide sequence ID" value="NZ_MRUL01000007.1"/>
</dbReference>
<dbReference type="OrthoDB" id="9791537at2"/>
<feature type="domain" description="Peptidase S24/S26A/S26B/S26C" evidence="1">
    <location>
        <begin position="106"/>
        <end position="212"/>
    </location>
</feature>
<protein>
    <recommendedName>
        <fullName evidence="1">Peptidase S24/S26A/S26B/S26C domain-containing protein</fullName>
    </recommendedName>
</protein>
<name>A0A1S8YLY7_9GAMM</name>
<dbReference type="PANTHER" id="PTHR33516">
    <property type="entry name" value="LEXA REPRESSOR"/>
    <property type="match status" value="1"/>
</dbReference>
<dbReference type="CDD" id="cd06529">
    <property type="entry name" value="S24_LexA-like"/>
    <property type="match status" value="1"/>
</dbReference>
<keyword evidence="3" id="KW-1185">Reference proteome</keyword>
<accession>A0A1S8YLY7</accession>
<evidence type="ECO:0000313" key="3">
    <source>
        <dbReference type="Proteomes" id="UP000190667"/>
    </source>
</evidence>